<dbReference type="InterPro" id="IPR036565">
    <property type="entry name" value="Mur-like_cat_sf"/>
</dbReference>
<keyword evidence="9 14" id="KW-0133">Cell shape</keyword>
<feature type="domain" description="Mur ligase N-terminal catalytic" evidence="15">
    <location>
        <begin position="9"/>
        <end position="101"/>
    </location>
</feature>
<evidence type="ECO:0000259" key="16">
    <source>
        <dbReference type="Pfam" id="PF02875"/>
    </source>
</evidence>
<dbReference type="InterPro" id="IPR000713">
    <property type="entry name" value="Mur_ligase_N"/>
</dbReference>
<proteinExistence type="inferred from homology"/>
<dbReference type="STRING" id="209880.SAMN02910343_00468"/>
<evidence type="ECO:0000256" key="1">
    <source>
        <dbReference type="ARBA" id="ARBA00004496"/>
    </source>
</evidence>
<dbReference type="InterPro" id="IPR004101">
    <property type="entry name" value="Mur_ligase_C"/>
</dbReference>
<dbReference type="AlphaFoldDB" id="A0A1G5V9V3"/>
<evidence type="ECO:0000256" key="5">
    <source>
        <dbReference type="ARBA" id="ARBA00022598"/>
    </source>
</evidence>
<accession>A0A1G5V9V3</accession>
<name>A0A1G5V9V3_9FIRM</name>
<dbReference type="GeneID" id="87755513"/>
<comment type="subcellular location">
    <subcellularLocation>
        <location evidence="1 14">Cytoplasm</location>
    </subcellularLocation>
</comment>
<evidence type="ECO:0000259" key="17">
    <source>
        <dbReference type="Pfam" id="PF08245"/>
    </source>
</evidence>
<dbReference type="GO" id="GO:0051301">
    <property type="term" value="P:cell division"/>
    <property type="evidence" value="ECO:0007669"/>
    <property type="project" value="UniProtKB-KW"/>
</dbReference>
<feature type="binding site" evidence="14">
    <location>
        <begin position="113"/>
        <end position="119"/>
    </location>
    <ligand>
        <name>ATP</name>
        <dbReference type="ChEBI" id="CHEBI:30616"/>
    </ligand>
</feature>
<evidence type="ECO:0000259" key="15">
    <source>
        <dbReference type="Pfam" id="PF01225"/>
    </source>
</evidence>
<keyword evidence="7 14" id="KW-0547">Nucleotide-binding</keyword>
<dbReference type="InterPro" id="IPR036615">
    <property type="entry name" value="Mur_ligase_C_dom_sf"/>
</dbReference>
<evidence type="ECO:0000256" key="10">
    <source>
        <dbReference type="ARBA" id="ARBA00022984"/>
    </source>
</evidence>
<sequence>MDLNKYHTLHFIGIGGMGMRALANILLRMGFKVTGSDMADSSVLHEFEQLGAVIHIGHKAENTDGADAVVISSAISEDNPELMEARKKNIPVFHRSDVLAAVFTWGRGIAVAGAHGKSTTSAMVGQIFKHAGTDPTIVLGGAVDYLHGNSCHGHGKYVIAEADESDGSFLKFSTFLAVVTNIEDDHLDHYGTVENIKKAFVEFISHITYEDGAAIVCIDNPGVRSILPRVNKKVVTYGFGEEADYRAENKRYDKHIMKFDVTHKGQLLGTISLHVPGTHNVLDALAATVTALYCGISFPVIQEALDAFRGVHRRFETKAFIDGVWIIDDYAHHPTEIEATLKAAREIGGYRVICAFQPHRYSRTKLLQDEFAVAFDSADVLYFTDIYAASEHALPGVDGHLIPGLVSQHLPDTPVHYVGELDKLAEALYEEVRPGDMVITMGAGSITRVGQKLTGLIKEKGLKK</sequence>
<evidence type="ECO:0000256" key="11">
    <source>
        <dbReference type="ARBA" id="ARBA00023306"/>
    </source>
</evidence>
<evidence type="ECO:0000256" key="12">
    <source>
        <dbReference type="ARBA" id="ARBA00023316"/>
    </source>
</evidence>
<evidence type="ECO:0000256" key="6">
    <source>
        <dbReference type="ARBA" id="ARBA00022618"/>
    </source>
</evidence>
<evidence type="ECO:0000313" key="18">
    <source>
        <dbReference type="EMBL" id="SDA42176.1"/>
    </source>
</evidence>
<evidence type="ECO:0000256" key="9">
    <source>
        <dbReference type="ARBA" id="ARBA00022960"/>
    </source>
</evidence>
<dbReference type="Pfam" id="PF08245">
    <property type="entry name" value="Mur_ligase_M"/>
    <property type="match status" value="1"/>
</dbReference>
<evidence type="ECO:0000256" key="7">
    <source>
        <dbReference type="ARBA" id="ARBA00022741"/>
    </source>
</evidence>
<dbReference type="GO" id="GO:0005737">
    <property type="term" value="C:cytoplasm"/>
    <property type="evidence" value="ECO:0007669"/>
    <property type="project" value="UniProtKB-SubCell"/>
</dbReference>
<evidence type="ECO:0000313" key="19">
    <source>
        <dbReference type="Proteomes" id="UP000199689"/>
    </source>
</evidence>
<comment type="catalytic activity">
    <reaction evidence="13 14">
        <text>UDP-N-acetyl-alpha-D-muramate + L-alanine + ATP = UDP-N-acetyl-alpha-D-muramoyl-L-alanine + ADP + phosphate + H(+)</text>
        <dbReference type="Rhea" id="RHEA:23372"/>
        <dbReference type="ChEBI" id="CHEBI:15378"/>
        <dbReference type="ChEBI" id="CHEBI:30616"/>
        <dbReference type="ChEBI" id="CHEBI:43474"/>
        <dbReference type="ChEBI" id="CHEBI:57972"/>
        <dbReference type="ChEBI" id="CHEBI:70757"/>
        <dbReference type="ChEBI" id="CHEBI:83898"/>
        <dbReference type="ChEBI" id="CHEBI:456216"/>
        <dbReference type="EC" id="6.3.2.8"/>
    </reaction>
</comment>
<comment type="similarity">
    <text evidence="14">Belongs to the MurCDEF family.</text>
</comment>
<dbReference type="EC" id="6.3.2.8" evidence="3 14"/>
<dbReference type="Pfam" id="PF02875">
    <property type="entry name" value="Mur_ligase_C"/>
    <property type="match status" value="1"/>
</dbReference>
<comment type="pathway">
    <text evidence="2 14">Cell wall biogenesis; peptidoglycan biosynthesis.</text>
</comment>
<evidence type="ECO:0000256" key="3">
    <source>
        <dbReference type="ARBA" id="ARBA00012211"/>
    </source>
</evidence>
<evidence type="ECO:0000256" key="8">
    <source>
        <dbReference type="ARBA" id="ARBA00022840"/>
    </source>
</evidence>
<keyword evidence="10 14" id="KW-0573">Peptidoglycan synthesis</keyword>
<keyword evidence="12 14" id="KW-0961">Cell wall biogenesis/degradation</keyword>
<dbReference type="GO" id="GO:0008763">
    <property type="term" value="F:UDP-N-acetylmuramate-L-alanine ligase activity"/>
    <property type="evidence" value="ECO:0007669"/>
    <property type="project" value="UniProtKB-UniRule"/>
</dbReference>
<keyword evidence="5 14" id="KW-0436">Ligase</keyword>
<comment type="function">
    <text evidence="14">Cell wall formation.</text>
</comment>
<keyword evidence="6 14" id="KW-0132">Cell division</keyword>
<dbReference type="Gene3D" id="3.40.1190.10">
    <property type="entry name" value="Mur-like, catalytic domain"/>
    <property type="match status" value="1"/>
</dbReference>
<dbReference type="Gene3D" id="3.90.190.20">
    <property type="entry name" value="Mur ligase, C-terminal domain"/>
    <property type="match status" value="1"/>
</dbReference>
<feature type="domain" description="Mur ligase central" evidence="17">
    <location>
        <begin position="111"/>
        <end position="290"/>
    </location>
</feature>
<evidence type="ECO:0000256" key="4">
    <source>
        <dbReference type="ARBA" id="ARBA00022490"/>
    </source>
</evidence>
<organism evidence="18 19">
    <name type="scientific">Allisonella histaminiformans</name>
    <dbReference type="NCBI Taxonomy" id="209880"/>
    <lineage>
        <taxon>Bacteria</taxon>
        <taxon>Bacillati</taxon>
        <taxon>Bacillota</taxon>
        <taxon>Negativicutes</taxon>
        <taxon>Veillonellales</taxon>
        <taxon>Veillonellaceae</taxon>
        <taxon>Allisonella</taxon>
    </lineage>
</organism>
<dbReference type="GO" id="GO:0008360">
    <property type="term" value="P:regulation of cell shape"/>
    <property type="evidence" value="ECO:0007669"/>
    <property type="project" value="UniProtKB-KW"/>
</dbReference>
<dbReference type="SUPFAM" id="SSF53623">
    <property type="entry name" value="MurD-like peptide ligases, catalytic domain"/>
    <property type="match status" value="1"/>
</dbReference>
<dbReference type="UniPathway" id="UPA00219"/>
<dbReference type="Proteomes" id="UP000199689">
    <property type="component" value="Unassembled WGS sequence"/>
</dbReference>
<keyword evidence="8 14" id="KW-0067">ATP-binding</keyword>
<dbReference type="SUPFAM" id="SSF53244">
    <property type="entry name" value="MurD-like peptide ligases, peptide-binding domain"/>
    <property type="match status" value="1"/>
</dbReference>
<dbReference type="PANTHER" id="PTHR43445">
    <property type="entry name" value="UDP-N-ACETYLMURAMATE--L-ALANINE LIGASE-RELATED"/>
    <property type="match status" value="1"/>
</dbReference>
<dbReference type="GO" id="GO:0009252">
    <property type="term" value="P:peptidoglycan biosynthetic process"/>
    <property type="evidence" value="ECO:0007669"/>
    <property type="project" value="UniProtKB-UniRule"/>
</dbReference>
<dbReference type="HAMAP" id="MF_00046">
    <property type="entry name" value="MurC"/>
    <property type="match status" value="1"/>
</dbReference>
<evidence type="ECO:0000256" key="2">
    <source>
        <dbReference type="ARBA" id="ARBA00004752"/>
    </source>
</evidence>
<dbReference type="EMBL" id="FMXA01000005">
    <property type="protein sequence ID" value="SDA42176.1"/>
    <property type="molecule type" value="Genomic_DNA"/>
</dbReference>
<dbReference type="RefSeq" id="WP_091363434.1">
    <property type="nucleotide sequence ID" value="NZ_FMXA01000005.1"/>
</dbReference>
<dbReference type="Pfam" id="PF01225">
    <property type="entry name" value="Mur_ligase"/>
    <property type="match status" value="1"/>
</dbReference>
<dbReference type="NCBIfam" id="TIGR01082">
    <property type="entry name" value="murC"/>
    <property type="match status" value="1"/>
</dbReference>
<protein>
    <recommendedName>
        <fullName evidence="3 14">UDP-N-acetylmuramate--L-alanine ligase</fullName>
        <ecNumber evidence="3 14">6.3.2.8</ecNumber>
    </recommendedName>
    <alternativeName>
        <fullName evidence="14">UDP-N-acetylmuramoyl-L-alanine synthetase</fullName>
    </alternativeName>
</protein>
<dbReference type="InterPro" id="IPR005758">
    <property type="entry name" value="UDP-N-AcMur_Ala_ligase_MurC"/>
</dbReference>
<dbReference type="InterPro" id="IPR050061">
    <property type="entry name" value="MurCDEF_pg_biosynth"/>
</dbReference>
<dbReference type="GO" id="GO:0005524">
    <property type="term" value="F:ATP binding"/>
    <property type="evidence" value="ECO:0007669"/>
    <property type="project" value="UniProtKB-UniRule"/>
</dbReference>
<dbReference type="InterPro" id="IPR013221">
    <property type="entry name" value="Mur_ligase_cen"/>
</dbReference>
<feature type="domain" description="Mur ligase C-terminal" evidence="16">
    <location>
        <begin position="313"/>
        <end position="444"/>
    </location>
</feature>
<evidence type="ECO:0000256" key="13">
    <source>
        <dbReference type="ARBA" id="ARBA00047833"/>
    </source>
</evidence>
<dbReference type="Gene3D" id="3.40.50.720">
    <property type="entry name" value="NAD(P)-binding Rossmann-like Domain"/>
    <property type="match status" value="1"/>
</dbReference>
<keyword evidence="19" id="KW-1185">Reference proteome</keyword>
<reference evidence="18 19" key="1">
    <citation type="submission" date="2016-10" db="EMBL/GenBank/DDBJ databases">
        <authorList>
            <person name="de Groot N.N."/>
        </authorList>
    </citation>
    <scope>NUCLEOTIDE SEQUENCE [LARGE SCALE GENOMIC DNA]</scope>
    <source>
        <strain evidence="18 19">DSM 15230</strain>
    </source>
</reference>
<evidence type="ECO:0000256" key="14">
    <source>
        <dbReference type="HAMAP-Rule" id="MF_00046"/>
    </source>
</evidence>
<keyword evidence="4 14" id="KW-0963">Cytoplasm</keyword>
<keyword evidence="11 14" id="KW-0131">Cell cycle</keyword>
<gene>
    <name evidence="14" type="primary">murC</name>
    <name evidence="18" type="ORF">SAMN02910343_00468</name>
</gene>
<dbReference type="PANTHER" id="PTHR43445:SF3">
    <property type="entry name" value="UDP-N-ACETYLMURAMATE--L-ALANINE LIGASE"/>
    <property type="match status" value="1"/>
</dbReference>
<dbReference type="OrthoDB" id="9804126at2"/>
<dbReference type="GO" id="GO:0071555">
    <property type="term" value="P:cell wall organization"/>
    <property type="evidence" value="ECO:0007669"/>
    <property type="project" value="UniProtKB-KW"/>
</dbReference>
<dbReference type="SUPFAM" id="SSF51984">
    <property type="entry name" value="MurCD N-terminal domain"/>
    <property type="match status" value="1"/>
</dbReference>